<keyword evidence="6" id="KW-1185">Reference proteome</keyword>
<sequence>MLLYQAALPLSTRTLTFTARLISAHRRTIGSRWRVLDPGRQALLTLAYLHQGHTYEQLAPGFGISRATAARRVNEVIDLLSAQAPKLRAGLRRAKRSGRGFVILDGTLIHTYRLAADRPYYQVKHRSHGMNLQAIADPDGNLIWISGAIRGSIHDTAAARIWQIPRLLREHGLFALGDKGYQGLDHDLVVTPYKGKGKPEYQKAHNRLHARLRGPGERVFAELKKWRILRKLRCDPHRATQIARAIATLNYQERQSG</sequence>
<dbReference type="InterPro" id="IPR027806">
    <property type="entry name" value="HARBI1_dom"/>
</dbReference>
<gene>
    <name evidence="5" type="ORF">O1R50_26120</name>
</gene>
<dbReference type="RefSeq" id="WP_270113203.1">
    <property type="nucleotide sequence ID" value="NZ_JAPZVP010000046.1"/>
</dbReference>
<comment type="cofactor">
    <cofactor evidence="1">
        <name>a divalent metal cation</name>
        <dbReference type="ChEBI" id="CHEBI:60240"/>
    </cofactor>
</comment>
<protein>
    <submittedName>
        <fullName evidence="5">Transposase family protein</fullName>
    </submittedName>
</protein>
<reference evidence="5" key="1">
    <citation type="submission" date="2022-12" db="EMBL/GenBank/DDBJ databases">
        <title>Gycomyces niveus sp.nov.,a novel actinomycete isolated from soil in Shouguan.</title>
        <authorList>
            <person name="Yang X."/>
        </authorList>
    </citation>
    <scope>NUCLEOTIDE SEQUENCE</scope>
    <source>
        <strain evidence="5">NEAU-A15</strain>
    </source>
</reference>
<feature type="domain" description="DDE Tnp4" evidence="3">
    <location>
        <begin position="104"/>
        <end position="249"/>
    </location>
</feature>
<dbReference type="GO" id="GO:0046872">
    <property type="term" value="F:metal ion binding"/>
    <property type="evidence" value="ECO:0007669"/>
    <property type="project" value="UniProtKB-KW"/>
</dbReference>
<comment type="caution">
    <text evidence="5">The sequence shown here is derived from an EMBL/GenBank/DDBJ whole genome shotgun (WGS) entry which is preliminary data.</text>
</comment>
<dbReference type="Pfam" id="PF13359">
    <property type="entry name" value="DDE_Tnp_4"/>
    <property type="match status" value="1"/>
</dbReference>
<dbReference type="AlphaFoldDB" id="A0A9X3SSP6"/>
<organism evidence="5 6">
    <name type="scientific">Glycomyces luteolus</name>
    <dbReference type="NCBI Taxonomy" id="2670330"/>
    <lineage>
        <taxon>Bacteria</taxon>
        <taxon>Bacillati</taxon>
        <taxon>Actinomycetota</taxon>
        <taxon>Actinomycetes</taxon>
        <taxon>Glycomycetales</taxon>
        <taxon>Glycomycetaceae</taxon>
        <taxon>Glycomyces</taxon>
    </lineage>
</organism>
<dbReference type="Pfam" id="PF13613">
    <property type="entry name" value="HTH_Tnp_4"/>
    <property type="match status" value="1"/>
</dbReference>
<dbReference type="EMBL" id="JAPZVP010000046">
    <property type="protein sequence ID" value="MDA1363117.1"/>
    <property type="molecule type" value="Genomic_DNA"/>
</dbReference>
<proteinExistence type="predicted"/>
<evidence type="ECO:0000259" key="4">
    <source>
        <dbReference type="Pfam" id="PF13613"/>
    </source>
</evidence>
<dbReference type="InterPro" id="IPR027805">
    <property type="entry name" value="Transposase_HTH_dom"/>
</dbReference>
<accession>A0A9X3SSP6</accession>
<keyword evidence="2" id="KW-0479">Metal-binding</keyword>
<dbReference type="Proteomes" id="UP001146067">
    <property type="component" value="Unassembled WGS sequence"/>
</dbReference>
<name>A0A9X3SSP6_9ACTN</name>
<feature type="domain" description="Transposase Helix-turn-helix" evidence="4">
    <location>
        <begin position="36"/>
        <end position="83"/>
    </location>
</feature>
<evidence type="ECO:0000313" key="5">
    <source>
        <dbReference type="EMBL" id="MDA1363117.1"/>
    </source>
</evidence>
<evidence type="ECO:0000256" key="1">
    <source>
        <dbReference type="ARBA" id="ARBA00001968"/>
    </source>
</evidence>
<evidence type="ECO:0000313" key="6">
    <source>
        <dbReference type="Proteomes" id="UP001146067"/>
    </source>
</evidence>
<evidence type="ECO:0000259" key="3">
    <source>
        <dbReference type="Pfam" id="PF13359"/>
    </source>
</evidence>
<evidence type="ECO:0000256" key="2">
    <source>
        <dbReference type="ARBA" id="ARBA00022723"/>
    </source>
</evidence>